<feature type="domain" description="Solute-binding protein family 3/N-terminal" evidence="3">
    <location>
        <begin position="39"/>
        <end position="267"/>
    </location>
</feature>
<keyword evidence="4" id="KW-0614">Plasmid</keyword>
<evidence type="ECO:0000256" key="2">
    <source>
        <dbReference type="SAM" id="SignalP"/>
    </source>
</evidence>
<dbReference type="RefSeq" id="WP_069694153.1">
    <property type="nucleotide sequence ID" value="NZ_CP017148.1"/>
</dbReference>
<protein>
    <submittedName>
        <fullName evidence="4">Ectoine/hydroxyectoine ABC transporter substrate-binding protein EhuB</fullName>
    </submittedName>
</protein>
<dbReference type="GO" id="GO:0051470">
    <property type="term" value="P:ectoine transmembrane transport"/>
    <property type="evidence" value="ECO:0007669"/>
    <property type="project" value="InterPro"/>
</dbReference>
<dbReference type="SUPFAM" id="SSF53850">
    <property type="entry name" value="Periplasmic binding protein-like II"/>
    <property type="match status" value="1"/>
</dbReference>
<gene>
    <name evidence="4" type="ORF">BHK69_30065</name>
</gene>
<dbReference type="NCBIfam" id="TIGR02995">
    <property type="entry name" value="ectoine_ehuB"/>
    <property type="match status" value="1"/>
</dbReference>
<dbReference type="OrthoDB" id="9768183at2"/>
<dbReference type="KEGG" id="bvv:BHK69_30065"/>
<dbReference type="GO" id="GO:0033294">
    <property type="term" value="F:ectoine binding"/>
    <property type="evidence" value="ECO:0007669"/>
    <property type="project" value="InterPro"/>
</dbReference>
<dbReference type="InterPro" id="IPR001638">
    <property type="entry name" value="Solute-binding_3/MltF_N"/>
</dbReference>
<proteinExistence type="predicted"/>
<dbReference type="InterPro" id="IPR014337">
    <property type="entry name" value="Ectoine_EhuB"/>
</dbReference>
<evidence type="ECO:0000313" key="5">
    <source>
        <dbReference type="Proteomes" id="UP000094969"/>
    </source>
</evidence>
<dbReference type="EMBL" id="CP017148">
    <property type="protein sequence ID" value="AOO84970.1"/>
    <property type="molecule type" value="Genomic_DNA"/>
</dbReference>
<dbReference type="Proteomes" id="UP000094969">
    <property type="component" value="Plasmid unnamed1"/>
</dbReference>
<name>A0A1D7UC73_9HYPH</name>
<dbReference type="AlphaFoldDB" id="A0A1D7UC73"/>
<evidence type="ECO:0000313" key="4">
    <source>
        <dbReference type="EMBL" id="AOO84970.1"/>
    </source>
</evidence>
<evidence type="ECO:0000256" key="1">
    <source>
        <dbReference type="ARBA" id="ARBA00022729"/>
    </source>
</evidence>
<dbReference type="PANTHER" id="PTHR35936:SF17">
    <property type="entry name" value="ARGININE-BINDING EXTRACELLULAR PROTEIN ARTP"/>
    <property type="match status" value="1"/>
</dbReference>
<dbReference type="SMART" id="SM00062">
    <property type="entry name" value="PBPb"/>
    <property type="match status" value="1"/>
</dbReference>
<geneLocation type="plasmid" evidence="4 5">
    <name>unnamed1</name>
</geneLocation>
<feature type="signal peptide" evidence="2">
    <location>
        <begin position="1"/>
        <end position="28"/>
    </location>
</feature>
<dbReference type="PANTHER" id="PTHR35936">
    <property type="entry name" value="MEMBRANE-BOUND LYTIC MUREIN TRANSGLYCOSYLASE F"/>
    <property type="match status" value="1"/>
</dbReference>
<dbReference type="Gene3D" id="3.40.190.10">
    <property type="entry name" value="Periplasmic binding protein-like II"/>
    <property type="match status" value="2"/>
</dbReference>
<dbReference type="Pfam" id="PF00497">
    <property type="entry name" value="SBP_bac_3"/>
    <property type="match status" value="1"/>
</dbReference>
<keyword evidence="5" id="KW-1185">Reference proteome</keyword>
<accession>A0A1D7UC73</accession>
<keyword evidence="1 2" id="KW-0732">Signal</keyword>
<feature type="chain" id="PRO_5009100260" evidence="2">
    <location>
        <begin position="29"/>
        <end position="289"/>
    </location>
</feature>
<evidence type="ECO:0000259" key="3">
    <source>
        <dbReference type="SMART" id="SM00062"/>
    </source>
</evidence>
<reference evidence="4 5" key="1">
    <citation type="journal article" date="2015" name="Antonie Van Leeuwenhoek">
        <title>Bosea vaviloviae sp. nov., a new species of slow-growing rhizobia isolated from nodules of the relict species Vavilovia formosa (Stev.) Fed.</title>
        <authorList>
            <person name="Safronova V.I."/>
            <person name="Kuznetsova I.G."/>
            <person name="Sazanova A.L."/>
            <person name="Kimeklis A.K."/>
            <person name="Belimov A.A."/>
            <person name="Andronov E.E."/>
            <person name="Pinaev A.G."/>
            <person name="Chizhevskaya E.P."/>
            <person name="Pukhaev A.R."/>
            <person name="Popov K.P."/>
            <person name="Willems A."/>
            <person name="Tikhonovich I.A."/>
        </authorList>
    </citation>
    <scope>NUCLEOTIDE SEQUENCE [LARGE SCALE GENOMIC DNA]</scope>
    <source>
        <strain evidence="4 5">Vaf18</strain>
        <plasmid evidence="4">unnamed1</plasmid>
    </source>
</reference>
<organism evidence="4 5">
    <name type="scientific">Bosea vaviloviae</name>
    <dbReference type="NCBI Taxonomy" id="1526658"/>
    <lineage>
        <taxon>Bacteria</taxon>
        <taxon>Pseudomonadati</taxon>
        <taxon>Pseudomonadota</taxon>
        <taxon>Alphaproteobacteria</taxon>
        <taxon>Hyphomicrobiales</taxon>
        <taxon>Boseaceae</taxon>
        <taxon>Bosea</taxon>
    </lineage>
</organism>
<sequence>MAFNLQLRSFRTALAVLALPVVLANAQAASLDQIKSQGFIRAATANEVPYGFMDAEGKAKGIAPEVAQAVLKSMGIPEVQWVVTPFGSLIPGLKANRFDIVAAEQDILPARCQQVLFSEPNSSYGDALLVPKGNPKMIHSYEDVAKSPNLKLAVVNGTSHLAFAEAVGVPESRLVIIANNADAPAAVTSGRADAYAAVEATVGSLAKVNQRLDIAQPFSDPIIKGKATRSFGGFAFSQGSEELVAAFNKALGEFKKTDDYKKILANHGVTEGSIAASLAKSTADLCAGK</sequence>